<dbReference type="InterPro" id="IPR011663">
    <property type="entry name" value="UTRA"/>
</dbReference>
<dbReference type="PANTHER" id="PTHR44846:SF1">
    <property type="entry name" value="MANNOSYL-D-GLYCERATE TRANSPORT_METABOLISM SYSTEM REPRESSOR MNGR-RELATED"/>
    <property type="match status" value="1"/>
</dbReference>
<dbReference type="Pfam" id="PF07702">
    <property type="entry name" value="UTRA"/>
    <property type="match status" value="1"/>
</dbReference>
<sequence>MHSRITILERALINKGAWAAPASRDAKKRRASGAAKVGKWSAIGHQRVPPISNTGKSWGRESGGRSGFFTVESPRHKAFHINRPAYNQFVDWYYVGYIMGSYFCRPDFGKVARSAMETRWSALMPDARNVTPLYLQLARNLATAIHCGVWSAGEALPSERTLSDAIGVSRITARKAIELLVEQGLIRRARGAGSFITPRVEDPLSRLTGFTKKMQQRGFRPDSVWLERDIRAANREELVHLGLSPGAAVASLRRLRRADGIVMAVEHSALPVAIVPDPLAIGVSLYSYLEQRGAAVVRALQHFRAVNASSEIAALMDIEPRSALLVITRIGYSADQRAIELTDTYCRDDYYDFVAELRT</sequence>
<organism evidence="5 6">
    <name type="scientific">Paraburkholderia phenoliruptrix</name>
    <dbReference type="NCBI Taxonomy" id="252970"/>
    <lineage>
        <taxon>Bacteria</taxon>
        <taxon>Pseudomonadati</taxon>
        <taxon>Pseudomonadota</taxon>
        <taxon>Betaproteobacteria</taxon>
        <taxon>Burkholderiales</taxon>
        <taxon>Burkholderiaceae</taxon>
        <taxon>Paraburkholderia</taxon>
    </lineage>
</organism>
<keyword evidence="2" id="KW-0238">DNA-binding</keyword>
<dbReference type="PANTHER" id="PTHR44846">
    <property type="entry name" value="MANNOSYL-D-GLYCERATE TRANSPORT/METABOLISM SYSTEM REPRESSOR MNGR-RELATED"/>
    <property type="match status" value="1"/>
</dbReference>
<evidence type="ECO:0000256" key="2">
    <source>
        <dbReference type="ARBA" id="ARBA00023125"/>
    </source>
</evidence>
<dbReference type="SUPFAM" id="SSF46785">
    <property type="entry name" value="Winged helix' DNA-binding domain"/>
    <property type="match status" value="1"/>
</dbReference>
<dbReference type="Pfam" id="PF00392">
    <property type="entry name" value="GntR"/>
    <property type="match status" value="1"/>
</dbReference>
<dbReference type="Gene3D" id="1.10.10.10">
    <property type="entry name" value="Winged helix-like DNA-binding domain superfamily/Winged helix DNA-binding domain"/>
    <property type="match status" value="1"/>
</dbReference>
<evidence type="ECO:0000256" key="1">
    <source>
        <dbReference type="ARBA" id="ARBA00023015"/>
    </source>
</evidence>
<dbReference type="EMBL" id="CADILN010000004">
    <property type="protein sequence ID" value="CAB4049914.1"/>
    <property type="molecule type" value="Genomic_DNA"/>
</dbReference>
<dbReference type="PROSITE" id="PS50949">
    <property type="entry name" value="HTH_GNTR"/>
    <property type="match status" value="1"/>
</dbReference>
<dbReference type="InterPro" id="IPR050679">
    <property type="entry name" value="Bact_HTH_transcr_reg"/>
</dbReference>
<feature type="domain" description="HTH gntR-type" evidence="4">
    <location>
        <begin position="131"/>
        <end position="199"/>
    </location>
</feature>
<dbReference type="CDD" id="cd07377">
    <property type="entry name" value="WHTH_GntR"/>
    <property type="match status" value="1"/>
</dbReference>
<accession>A0A6J5KAJ5</accession>
<dbReference type="PRINTS" id="PR00035">
    <property type="entry name" value="HTHGNTR"/>
</dbReference>
<dbReference type="AlphaFoldDB" id="A0A6J5KAJ5"/>
<protein>
    <recommendedName>
        <fullName evidence="4">HTH gntR-type domain-containing protein</fullName>
    </recommendedName>
</protein>
<proteinExistence type="predicted"/>
<gene>
    <name evidence="5" type="ORF">LMG9964_03576</name>
</gene>
<dbReference type="InterPro" id="IPR036388">
    <property type="entry name" value="WH-like_DNA-bd_sf"/>
</dbReference>
<reference evidence="5 6" key="1">
    <citation type="submission" date="2020-04" db="EMBL/GenBank/DDBJ databases">
        <authorList>
            <person name="De Canck E."/>
        </authorList>
    </citation>
    <scope>NUCLEOTIDE SEQUENCE [LARGE SCALE GENOMIC DNA]</scope>
    <source>
        <strain evidence="5 6">LMG 9964</strain>
    </source>
</reference>
<dbReference type="InterPro" id="IPR036390">
    <property type="entry name" value="WH_DNA-bd_sf"/>
</dbReference>
<evidence type="ECO:0000256" key="3">
    <source>
        <dbReference type="ARBA" id="ARBA00023163"/>
    </source>
</evidence>
<evidence type="ECO:0000259" key="4">
    <source>
        <dbReference type="PROSITE" id="PS50949"/>
    </source>
</evidence>
<name>A0A6J5KAJ5_9BURK</name>
<keyword evidence="3" id="KW-0804">Transcription</keyword>
<evidence type="ECO:0000313" key="5">
    <source>
        <dbReference type="EMBL" id="CAB4049914.1"/>
    </source>
</evidence>
<dbReference type="GO" id="GO:0045892">
    <property type="term" value="P:negative regulation of DNA-templated transcription"/>
    <property type="evidence" value="ECO:0007669"/>
    <property type="project" value="TreeGrafter"/>
</dbReference>
<dbReference type="InterPro" id="IPR028978">
    <property type="entry name" value="Chorismate_lyase_/UTRA_dom_sf"/>
</dbReference>
<dbReference type="SMART" id="SM00866">
    <property type="entry name" value="UTRA"/>
    <property type="match status" value="1"/>
</dbReference>
<keyword evidence="1" id="KW-0805">Transcription regulation</keyword>
<dbReference type="InterPro" id="IPR000524">
    <property type="entry name" value="Tscrpt_reg_HTH_GntR"/>
</dbReference>
<dbReference type="GO" id="GO:0003677">
    <property type="term" value="F:DNA binding"/>
    <property type="evidence" value="ECO:0007669"/>
    <property type="project" value="UniProtKB-KW"/>
</dbReference>
<dbReference type="Proteomes" id="UP000494102">
    <property type="component" value="Unassembled WGS sequence"/>
</dbReference>
<dbReference type="SUPFAM" id="SSF64288">
    <property type="entry name" value="Chorismate lyase-like"/>
    <property type="match status" value="1"/>
</dbReference>
<dbReference type="Gene3D" id="3.40.1410.10">
    <property type="entry name" value="Chorismate lyase-like"/>
    <property type="match status" value="1"/>
</dbReference>
<evidence type="ECO:0000313" key="6">
    <source>
        <dbReference type="Proteomes" id="UP000494102"/>
    </source>
</evidence>
<dbReference type="SMART" id="SM00345">
    <property type="entry name" value="HTH_GNTR"/>
    <property type="match status" value="1"/>
</dbReference>
<dbReference type="GO" id="GO:0003700">
    <property type="term" value="F:DNA-binding transcription factor activity"/>
    <property type="evidence" value="ECO:0007669"/>
    <property type="project" value="InterPro"/>
</dbReference>